<dbReference type="SUPFAM" id="SSF57959">
    <property type="entry name" value="Leucine zipper domain"/>
    <property type="match status" value="1"/>
</dbReference>
<organism evidence="7 8">
    <name type="scientific">Circinella minor</name>
    <dbReference type="NCBI Taxonomy" id="1195481"/>
    <lineage>
        <taxon>Eukaryota</taxon>
        <taxon>Fungi</taxon>
        <taxon>Fungi incertae sedis</taxon>
        <taxon>Mucoromycota</taxon>
        <taxon>Mucoromycotina</taxon>
        <taxon>Mucoromycetes</taxon>
        <taxon>Mucorales</taxon>
        <taxon>Lichtheimiaceae</taxon>
        <taxon>Circinella</taxon>
    </lineage>
</organism>
<evidence type="ECO:0000256" key="4">
    <source>
        <dbReference type="ARBA" id="ARBA00023242"/>
    </source>
</evidence>
<gene>
    <name evidence="7" type="ORF">INT45_014089</name>
</gene>
<accession>A0A8H7S5M8</accession>
<comment type="subcellular location">
    <subcellularLocation>
        <location evidence="1">Nucleus</location>
    </subcellularLocation>
</comment>
<protein>
    <recommendedName>
        <fullName evidence="6">BZIP domain-containing protein</fullName>
    </recommendedName>
</protein>
<dbReference type="InterPro" id="IPR004827">
    <property type="entry name" value="bZIP"/>
</dbReference>
<dbReference type="PROSITE" id="PS00036">
    <property type="entry name" value="BZIP_BASIC"/>
    <property type="match status" value="1"/>
</dbReference>
<evidence type="ECO:0000256" key="5">
    <source>
        <dbReference type="SAM" id="Coils"/>
    </source>
</evidence>
<evidence type="ECO:0000313" key="8">
    <source>
        <dbReference type="Proteomes" id="UP000646827"/>
    </source>
</evidence>
<keyword evidence="8" id="KW-1185">Reference proteome</keyword>
<dbReference type="PROSITE" id="PS50217">
    <property type="entry name" value="BZIP"/>
    <property type="match status" value="1"/>
</dbReference>
<dbReference type="EMBL" id="JAEPRB010000089">
    <property type="protein sequence ID" value="KAG2222192.1"/>
    <property type="molecule type" value="Genomic_DNA"/>
</dbReference>
<dbReference type="InterPro" id="IPR051027">
    <property type="entry name" value="bZIP_transcription_factors"/>
</dbReference>
<keyword evidence="4" id="KW-0539">Nucleus</keyword>
<reference evidence="7 8" key="1">
    <citation type="submission" date="2020-12" db="EMBL/GenBank/DDBJ databases">
        <title>Metabolic potential, ecology and presence of endohyphal bacteria is reflected in genomic diversity of Mucoromycotina.</title>
        <authorList>
            <person name="Muszewska A."/>
            <person name="Okrasinska A."/>
            <person name="Steczkiewicz K."/>
            <person name="Drgas O."/>
            <person name="Orlowska M."/>
            <person name="Perlinska-Lenart U."/>
            <person name="Aleksandrzak-Piekarczyk T."/>
            <person name="Szatraj K."/>
            <person name="Zielenkiewicz U."/>
            <person name="Pilsyk S."/>
            <person name="Malc E."/>
            <person name="Mieczkowski P."/>
            <person name="Kruszewska J.S."/>
            <person name="Biernat P."/>
            <person name="Pawlowska J."/>
        </authorList>
    </citation>
    <scope>NUCLEOTIDE SEQUENCE [LARGE SCALE GENOMIC DNA]</scope>
    <source>
        <strain evidence="7 8">CBS 142.35</strain>
    </source>
</reference>
<feature type="domain" description="BZIP" evidence="6">
    <location>
        <begin position="44"/>
        <end position="107"/>
    </location>
</feature>
<dbReference type="PANTHER" id="PTHR19304">
    <property type="entry name" value="CYCLIC-AMP RESPONSE ELEMENT BINDING PROTEIN"/>
    <property type="match status" value="1"/>
</dbReference>
<evidence type="ECO:0000256" key="3">
    <source>
        <dbReference type="ARBA" id="ARBA00023163"/>
    </source>
</evidence>
<feature type="coiled-coil region" evidence="5">
    <location>
        <begin position="69"/>
        <end position="96"/>
    </location>
</feature>
<dbReference type="OrthoDB" id="295274at2759"/>
<name>A0A8H7S5M8_9FUNG</name>
<dbReference type="InterPro" id="IPR046347">
    <property type="entry name" value="bZIP_sf"/>
</dbReference>
<dbReference type="AlphaFoldDB" id="A0A8H7S5M8"/>
<evidence type="ECO:0000256" key="2">
    <source>
        <dbReference type="ARBA" id="ARBA00023015"/>
    </source>
</evidence>
<evidence type="ECO:0000259" key="6">
    <source>
        <dbReference type="PROSITE" id="PS50217"/>
    </source>
</evidence>
<evidence type="ECO:0000256" key="1">
    <source>
        <dbReference type="ARBA" id="ARBA00004123"/>
    </source>
</evidence>
<dbReference type="Pfam" id="PF00170">
    <property type="entry name" value="bZIP_1"/>
    <property type="match status" value="1"/>
</dbReference>
<keyword evidence="3" id="KW-0804">Transcription</keyword>
<dbReference type="GO" id="GO:0005634">
    <property type="term" value="C:nucleus"/>
    <property type="evidence" value="ECO:0007669"/>
    <property type="project" value="UniProtKB-SubCell"/>
</dbReference>
<comment type="caution">
    <text evidence="7">The sequence shown here is derived from an EMBL/GenBank/DDBJ whole genome shotgun (WGS) entry which is preliminary data.</text>
</comment>
<dbReference type="SMART" id="SM00338">
    <property type="entry name" value="BRLZ"/>
    <property type="match status" value="1"/>
</dbReference>
<dbReference type="Gene3D" id="1.20.5.170">
    <property type="match status" value="1"/>
</dbReference>
<evidence type="ECO:0000313" key="7">
    <source>
        <dbReference type="EMBL" id="KAG2222192.1"/>
    </source>
</evidence>
<sequence>MPNLSNMPLTEQIEMKTDSHIDVNRIHGMTNNKNTNNNALSENGDRRLRMLEKNRRAAARCRQRKKIWVEELTQQHQEAKRRSDELQGIILNLREEVYSLKSQILAHEGCDCHAVKDYIKIFLMNEVVQKSKFNAPSSQQGATDSVAKITTVISSVERNR</sequence>
<dbReference type="GO" id="GO:0003700">
    <property type="term" value="F:DNA-binding transcription factor activity"/>
    <property type="evidence" value="ECO:0007669"/>
    <property type="project" value="InterPro"/>
</dbReference>
<keyword evidence="2" id="KW-0805">Transcription regulation</keyword>
<keyword evidence="5" id="KW-0175">Coiled coil</keyword>
<proteinExistence type="predicted"/>
<dbReference type="Proteomes" id="UP000646827">
    <property type="component" value="Unassembled WGS sequence"/>
</dbReference>